<dbReference type="Pfam" id="PF00085">
    <property type="entry name" value="Thioredoxin"/>
    <property type="match status" value="1"/>
</dbReference>
<dbReference type="CDD" id="cd03072">
    <property type="entry name" value="PDI_b'_ERp44"/>
    <property type="match status" value="1"/>
</dbReference>
<accession>A0A1W0W933</accession>
<gene>
    <name evidence="3" type="ORF">BV898_13992</name>
</gene>
<evidence type="ECO:0000313" key="3">
    <source>
        <dbReference type="EMBL" id="OQV11721.1"/>
    </source>
</evidence>
<dbReference type="InterPro" id="IPR036249">
    <property type="entry name" value="Thioredoxin-like_sf"/>
</dbReference>
<dbReference type="SUPFAM" id="SSF52833">
    <property type="entry name" value="Thioredoxin-like"/>
    <property type="match status" value="3"/>
</dbReference>
<dbReference type="InterPro" id="IPR013766">
    <property type="entry name" value="Thioredoxin_domain"/>
</dbReference>
<evidence type="ECO:0000313" key="4">
    <source>
        <dbReference type="Proteomes" id="UP000192578"/>
    </source>
</evidence>
<keyword evidence="4" id="KW-1185">Reference proteome</keyword>
<protein>
    <submittedName>
        <fullName evidence="3">Endoplasmic reticulum resident protein 44</fullName>
    </submittedName>
</protein>
<dbReference type="GO" id="GO:0005793">
    <property type="term" value="C:endoplasmic reticulum-Golgi intermediate compartment"/>
    <property type="evidence" value="ECO:0007669"/>
    <property type="project" value="TreeGrafter"/>
</dbReference>
<dbReference type="GO" id="GO:0003756">
    <property type="term" value="F:protein disulfide isomerase activity"/>
    <property type="evidence" value="ECO:0007669"/>
    <property type="project" value="TreeGrafter"/>
</dbReference>
<dbReference type="OrthoDB" id="294696at2759"/>
<dbReference type="PANTHER" id="PTHR46295">
    <property type="entry name" value="ENDOPLASMIC RETICULUM RESIDENT PROTEIN 44"/>
    <property type="match status" value="1"/>
</dbReference>
<name>A0A1W0W933_HYPEX</name>
<dbReference type="GO" id="GO:0005789">
    <property type="term" value="C:endoplasmic reticulum membrane"/>
    <property type="evidence" value="ECO:0007669"/>
    <property type="project" value="TreeGrafter"/>
</dbReference>
<feature type="domain" description="Thioredoxin" evidence="2">
    <location>
        <begin position="54"/>
        <end position="175"/>
    </location>
</feature>
<sequence length="473" mass="53693">MSLIDGLDLIFVIACFHPISFRKLPKQIGREVPRRRRMHFSFPSAVVAALISCILVGKHAEASEVLDIGKDNIEAIVAQYDVVFVNFYAEWCKFSRMLAPIFEQTAAKIKADYPQVNRVALGRIDCDKEADTCAAYHISKYPSLKLWRSGQVAKREYRGQRTMDAFVQHLTDQLKDPILPIGSIQENEAVAEKRKKRAVYLHFSSNQVPYWHNVQRMAAYLRDDCPFYVVFGSTGPGTSRPSGDTVVFRELIGSVSQVYNFNEDVYQGPLDDYNSLNQWIYDRCVPLVREITFENAEELTEEGLPFLILFHKADDLSSVELYKSEIKKQLLGDRNTVNFLVADGEKFSHPLQHLGKSQADLPLIAIDSFRHMYLFPDFKDITTYGKIKTFIDDLHSGKLHRVFHYGFDPNEAAAQPVVIEIGGQVQAGEHVPVQDINAPKKQAGGNSQSPPESSFRKLAPSRNRYTLLQKDEL</sequence>
<dbReference type="AlphaFoldDB" id="A0A1W0W933"/>
<feature type="region of interest" description="Disordered" evidence="1">
    <location>
        <begin position="435"/>
        <end position="473"/>
    </location>
</feature>
<dbReference type="InterPro" id="IPR052643">
    <property type="entry name" value="ERP44"/>
</dbReference>
<dbReference type="InterPro" id="IPR041862">
    <property type="entry name" value="ERp44_PDI_b_2"/>
</dbReference>
<dbReference type="Proteomes" id="UP000192578">
    <property type="component" value="Unassembled WGS sequence"/>
</dbReference>
<dbReference type="PROSITE" id="PS51352">
    <property type="entry name" value="THIOREDOXIN_2"/>
    <property type="match status" value="1"/>
</dbReference>
<dbReference type="Gene3D" id="3.40.30.10">
    <property type="entry name" value="Glutaredoxin"/>
    <property type="match status" value="3"/>
</dbReference>
<evidence type="ECO:0000259" key="2">
    <source>
        <dbReference type="PROSITE" id="PS51352"/>
    </source>
</evidence>
<dbReference type="PANTHER" id="PTHR46295:SF1">
    <property type="entry name" value="ENDOPLASMIC RETICULUM RESIDENT PROTEIN 44"/>
    <property type="match status" value="1"/>
</dbReference>
<reference evidence="4" key="1">
    <citation type="submission" date="2017-01" db="EMBL/GenBank/DDBJ databases">
        <title>Comparative genomics of anhydrobiosis in the tardigrade Hypsibius dujardini.</title>
        <authorList>
            <person name="Yoshida Y."/>
            <person name="Koutsovoulos G."/>
            <person name="Laetsch D."/>
            <person name="Stevens L."/>
            <person name="Kumar S."/>
            <person name="Horikawa D."/>
            <person name="Ishino K."/>
            <person name="Komine S."/>
            <person name="Tomita M."/>
            <person name="Blaxter M."/>
            <person name="Arakawa K."/>
        </authorList>
    </citation>
    <scope>NUCLEOTIDE SEQUENCE [LARGE SCALE GENOMIC DNA]</scope>
    <source>
        <strain evidence="4">Z151</strain>
    </source>
</reference>
<dbReference type="Pfam" id="PF13848">
    <property type="entry name" value="Thioredoxin_6"/>
    <property type="match status" value="1"/>
</dbReference>
<dbReference type="EMBL" id="MTYJ01000163">
    <property type="protein sequence ID" value="OQV11721.1"/>
    <property type="molecule type" value="Genomic_DNA"/>
</dbReference>
<comment type="caution">
    <text evidence="3">The sequence shown here is derived from an EMBL/GenBank/DDBJ whole genome shotgun (WGS) entry which is preliminary data.</text>
</comment>
<dbReference type="GO" id="GO:0006457">
    <property type="term" value="P:protein folding"/>
    <property type="evidence" value="ECO:0007669"/>
    <property type="project" value="TreeGrafter"/>
</dbReference>
<proteinExistence type="predicted"/>
<organism evidence="3 4">
    <name type="scientific">Hypsibius exemplaris</name>
    <name type="common">Freshwater tardigrade</name>
    <dbReference type="NCBI Taxonomy" id="2072580"/>
    <lineage>
        <taxon>Eukaryota</taxon>
        <taxon>Metazoa</taxon>
        <taxon>Ecdysozoa</taxon>
        <taxon>Tardigrada</taxon>
        <taxon>Eutardigrada</taxon>
        <taxon>Parachela</taxon>
        <taxon>Hypsibioidea</taxon>
        <taxon>Hypsibiidae</taxon>
        <taxon>Hypsibius</taxon>
    </lineage>
</organism>
<evidence type="ECO:0000256" key="1">
    <source>
        <dbReference type="SAM" id="MobiDB-lite"/>
    </source>
</evidence>